<keyword evidence="9 14" id="KW-0472">Membrane</keyword>
<comment type="miscellaneous">
    <text evidence="14">Carbon 2 of the heme B porphyrin ring is defined according to the Fischer nomenclature.</text>
</comment>
<comment type="similarity">
    <text evidence="14">Belongs to the UbiA prenyltransferase family. Protoheme IX farnesyltransferase subfamily.</text>
</comment>
<keyword evidence="7 14" id="KW-1133">Transmembrane helix</keyword>
<dbReference type="PANTHER" id="PTHR43448">
    <property type="entry name" value="PROTOHEME IX FARNESYLTRANSFERASE, MITOCHONDRIAL"/>
    <property type="match status" value="1"/>
</dbReference>
<evidence type="ECO:0000313" key="16">
    <source>
        <dbReference type="Proteomes" id="UP000239203"/>
    </source>
</evidence>
<dbReference type="UniPathway" id="UPA00834">
    <property type="reaction ID" value="UER00712"/>
</dbReference>
<accession>A0A2S6GNN7</accession>
<comment type="function">
    <text evidence="14">Converts heme B (protoheme IX) to heme O by substitution of the vinyl group on carbon 2 of heme B porphyrin ring with a hydroxyethyl farnesyl side group.</text>
</comment>
<feature type="transmembrane region" description="Helical" evidence="14">
    <location>
        <begin position="285"/>
        <end position="308"/>
    </location>
</feature>
<evidence type="ECO:0000256" key="13">
    <source>
        <dbReference type="ARBA" id="ARBA00047690"/>
    </source>
</evidence>
<comment type="catalytic activity">
    <reaction evidence="13 14">
        <text>heme b + (2E,6E)-farnesyl diphosphate + H2O = Fe(II)-heme o + diphosphate</text>
        <dbReference type="Rhea" id="RHEA:28070"/>
        <dbReference type="ChEBI" id="CHEBI:15377"/>
        <dbReference type="ChEBI" id="CHEBI:33019"/>
        <dbReference type="ChEBI" id="CHEBI:60344"/>
        <dbReference type="ChEBI" id="CHEBI:60530"/>
        <dbReference type="ChEBI" id="CHEBI:175763"/>
        <dbReference type="EC" id="2.5.1.141"/>
    </reaction>
</comment>
<dbReference type="OrthoDB" id="9814417at2"/>
<dbReference type="PANTHER" id="PTHR43448:SF7">
    <property type="entry name" value="4-HYDROXYBENZOATE SOLANESYLTRANSFERASE"/>
    <property type="match status" value="1"/>
</dbReference>
<dbReference type="InterPro" id="IPR000537">
    <property type="entry name" value="UbiA_prenyltransferase"/>
</dbReference>
<dbReference type="NCBIfam" id="NF003349">
    <property type="entry name" value="PRK04375.1-2"/>
    <property type="match status" value="1"/>
</dbReference>
<dbReference type="GO" id="GO:0048034">
    <property type="term" value="P:heme O biosynthetic process"/>
    <property type="evidence" value="ECO:0007669"/>
    <property type="project" value="UniProtKB-UniRule"/>
</dbReference>
<name>A0A2S6GNN7_9PSEU</name>
<dbReference type="CDD" id="cd13957">
    <property type="entry name" value="PT_UbiA_Cox10"/>
    <property type="match status" value="1"/>
</dbReference>
<evidence type="ECO:0000256" key="12">
    <source>
        <dbReference type="ARBA" id="ARBA00042475"/>
    </source>
</evidence>
<dbReference type="InterPro" id="IPR044878">
    <property type="entry name" value="UbiA_sf"/>
</dbReference>
<dbReference type="HAMAP" id="MF_00154">
    <property type="entry name" value="CyoE_CtaB"/>
    <property type="match status" value="1"/>
</dbReference>
<feature type="transmembrane region" description="Helical" evidence="14">
    <location>
        <begin position="129"/>
        <end position="149"/>
    </location>
</feature>
<keyword evidence="8 14" id="KW-0350">Heme biosynthesis</keyword>
<dbReference type="GO" id="GO:0005886">
    <property type="term" value="C:plasma membrane"/>
    <property type="evidence" value="ECO:0007669"/>
    <property type="project" value="UniProtKB-SubCell"/>
</dbReference>
<dbReference type="FunFam" id="1.10.357.140:FF:000001">
    <property type="entry name" value="Protoheme IX farnesyltransferase"/>
    <property type="match status" value="1"/>
</dbReference>
<evidence type="ECO:0000256" key="10">
    <source>
        <dbReference type="ARBA" id="ARBA00030253"/>
    </source>
</evidence>
<dbReference type="RefSeq" id="WP_104480119.1">
    <property type="nucleotide sequence ID" value="NZ_CP154825.1"/>
</dbReference>
<evidence type="ECO:0000256" key="4">
    <source>
        <dbReference type="ARBA" id="ARBA00022475"/>
    </source>
</evidence>
<feature type="transmembrane region" description="Helical" evidence="14">
    <location>
        <begin position="209"/>
        <end position="226"/>
    </location>
</feature>
<gene>
    <name evidence="14" type="primary">ctaB</name>
    <name evidence="15" type="ORF">CLV40_109126</name>
</gene>
<dbReference type="EMBL" id="PTIX01000009">
    <property type="protein sequence ID" value="PPK66741.1"/>
    <property type="molecule type" value="Genomic_DNA"/>
</dbReference>
<comment type="pathway">
    <text evidence="2 14">Porphyrin-containing compound metabolism; heme O biosynthesis; heme O from protoheme: step 1/1.</text>
</comment>
<comment type="caution">
    <text evidence="15">The sequence shown here is derived from an EMBL/GenBank/DDBJ whole genome shotgun (WGS) entry which is preliminary data.</text>
</comment>
<reference evidence="15 16" key="1">
    <citation type="submission" date="2018-02" db="EMBL/GenBank/DDBJ databases">
        <title>Genomic Encyclopedia of Archaeal and Bacterial Type Strains, Phase II (KMG-II): from individual species to whole genera.</title>
        <authorList>
            <person name="Goeker M."/>
        </authorList>
    </citation>
    <scope>NUCLEOTIDE SEQUENCE [LARGE SCALE GENOMIC DNA]</scope>
    <source>
        <strain evidence="15 16">YU 961-1</strain>
    </source>
</reference>
<feature type="transmembrane region" description="Helical" evidence="14">
    <location>
        <begin position="181"/>
        <end position="202"/>
    </location>
</feature>
<proteinExistence type="inferred from homology"/>
<keyword evidence="16" id="KW-1185">Reference proteome</keyword>
<evidence type="ECO:0000313" key="15">
    <source>
        <dbReference type="EMBL" id="PPK66741.1"/>
    </source>
</evidence>
<comment type="subcellular location">
    <subcellularLocation>
        <location evidence="1 14">Cell membrane</location>
        <topology evidence="1 14">Multi-pass membrane protein</topology>
    </subcellularLocation>
</comment>
<evidence type="ECO:0000256" key="5">
    <source>
        <dbReference type="ARBA" id="ARBA00022679"/>
    </source>
</evidence>
<sequence length="315" mass="33802">MSSVIPVPADTAETPARRSARAVVGAYVALTKPRIIELLLVTTVPAMLLAARGIPSPWLVLNTLVGGTMAAGSANALNCVVDADIDAVMKRTKSRPLARHAVPTRNALVFGLVLGVLSFGWLYATTNLLAAAMAVGAILFYVLVYTMVLKRRTSQNIVWGGAAGCMPVVIGWSAVTGDVGWPALVMFGVIFFWTPPHFWALAMKFRDDYAAAGVPMLPVVATPQHVAKQIVIYSWVMVLWTLLLVPATGWVFAAFSILAGAWFLVYAHKLESAVRRGEPAKPMKLFHLSNTYLTAVFVALAVDSALGLPVTGWPF</sequence>
<evidence type="ECO:0000256" key="11">
    <source>
        <dbReference type="ARBA" id="ARBA00040810"/>
    </source>
</evidence>
<dbReference type="Gene3D" id="1.10.357.140">
    <property type="entry name" value="UbiA prenyltransferase"/>
    <property type="match status" value="1"/>
</dbReference>
<dbReference type="InterPro" id="IPR006369">
    <property type="entry name" value="Protohaem_IX_farnesylTrfase"/>
</dbReference>
<dbReference type="NCBIfam" id="TIGR01473">
    <property type="entry name" value="cyoE_ctaB"/>
    <property type="match status" value="1"/>
</dbReference>
<feature type="transmembrane region" description="Helical" evidence="14">
    <location>
        <begin position="102"/>
        <end position="123"/>
    </location>
</feature>
<feature type="transmembrane region" description="Helical" evidence="14">
    <location>
        <begin position="156"/>
        <end position="175"/>
    </location>
</feature>
<evidence type="ECO:0000256" key="7">
    <source>
        <dbReference type="ARBA" id="ARBA00022989"/>
    </source>
</evidence>
<dbReference type="Proteomes" id="UP000239203">
    <property type="component" value="Unassembled WGS sequence"/>
</dbReference>
<evidence type="ECO:0000256" key="3">
    <source>
        <dbReference type="ARBA" id="ARBA00012292"/>
    </source>
</evidence>
<protein>
    <recommendedName>
        <fullName evidence="11 14">Protoheme IX farnesyltransferase</fullName>
        <ecNumber evidence="3 14">2.5.1.141</ecNumber>
    </recommendedName>
    <alternativeName>
        <fullName evidence="12 14">Heme B farnesyltransferase</fullName>
    </alternativeName>
    <alternativeName>
        <fullName evidence="10 14">Heme O synthase</fullName>
    </alternativeName>
</protein>
<keyword evidence="5 14" id="KW-0808">Transferase</keyword>
<feature type="transmembrane region" description="Helical" evidence="14">
    <location>
        <begin position="232"/>
        <end position="265"/>
    </location>
</feature>
<organism evidence="15 16">
    <name type="scientific">Actinokineospora auranticolor</name>
    <dbReference type="NCBI Taxonomy" id="155976"/>
    <lineage>
        <taxon>Bacteria</taxon>
        <taxon>Bacillati</taxon>
        <taxon>Actinomycetota</taxon>
        <taxon>Actinomycetes</taxon>
        <taxon>Pseudonocardiales</taxon>
        <taxon>Pseudonocardiaceae</taxon>
        <taxon>Actinokineospora</taxon>
    </lineage>
</organism>
<dbReference type="AlphaFoldDB" id="A0A2S6GNN7"/>
<dbReference type="Pfam" id="PF01040">
    <property type="entry name" value="UbiA"/>
    <property type="match status" value="1"/>
</dbReference>
<keyword evidence="6 14" id="KW-0812">Transmembrane</keyword>
<evidence type="ECO:0000256" key="1">
    <source>
        <dbReference type="ARBA" id="ARBA00004651"/>
    </source>
</evidence>
<feature type="transmembrane region" description="Helical" evidence="14">
    <location>
        <begin position="35"/>
        <end position="54"/>
    </location>
</feature>
<evidence type="ECO:0000256" key="9">
    <source>
        <dbReference type="ARBA" id="ARBA00023136"/>
    </source>
</evidence>
<evidence type="ECO:0000256" key="8">
    <source>
        <dbReference type="ARBA" id="ARBA00023133"/>
    </source>
</evidence>
<feature type="transmembrane region" description="Helical" evidence="14">
    <location>
        <begin position="60"/>
        <end position="81"/>
    </location>
</feature>
<evidence type="ECO:0000256" key="14">
    <source>
        <dbReference type="HAMAP-Rule" id="MF_00154"/>
    </source>
</evidence>
<keyword evidence="4 14" id="KW-1003">Cell membrane</keyword>
<dbReference type="EC" id="2.5.1.141" evidence="3 14"/>
<dbReference type="GO" id="GO:0008495">
    <property type="term" value="F:protoheme IX farnesyltransferase activity"/>
    <property type="evidence" value="ECO:0007669"/>
    <property type="project" value="UniProtKB-UniRule"/>
</dbReference>
<evidence type="ECO:0000256" key="2">
    <source>
        <dbReference type="ARBA" id="ARBA00004919"/>
    </source>
</evidence>
<evidence type="ECO:0000256" key="6">
    <source>
        <dbReference type="ARBA" id="ARBA00022692"/>
    </source>
</evidence>